<name>A0A015MM75_RHIIW</name>
<proteinExistence type="predicted"/>
<dbReference type="InterPro" id="IPR015915">
    <property type="entry name" value="Kelch-typ_b-propeller"/>
</dbReference>
<dbReference type="Proteomes" id="UP000022910">
    <property type="component" value="Unassembled WGS sequence"/>
</dbReference>
<reference evidence="3 4" key="1">
    <citation type="submission" date="2014-02" db="EMBL/GenBank/DDBJ databases">
        <title>Single nucleus genome sequencing reveals high similarity among nuclei of an endomycorrhizal fungus.</title>
        <authorList>
            <person name="Lin K."/>
            <person name="Geurts R."/>
            <person name="Zhang Z."/>
            <person name="Limpens E."/>
            <person name="Saunders D.G."/>
            <person name="Mu D."/>
            <person name="Pang E."/>
            <person name="Cao H."/>
            <person name="Cha H."/>
            <person name="Lin T."/>
            <person name="Zhou Q."/>
            <person name="Shang Y."/>
            <person name="Li Y."/>
            <person name="Ivanov S."/>
            <person name="Sharma T."/>
            <person name="Velzen R.V."/>
            <person name="Ruijter N.D."/>
            <person name="Aanen D.K."/>
            <person name="Win J."/>
            <person name="Kamoun S."/>
            <person name="Bisseling T."/>
            <person name="Huang S."/>
        </authorList>
    </citation>
    <scope>NUCLEOTIDE SEQUENCE [LARGE SCALE GENOMIC DNA]</scope>
    <source>
        <strain evidence="4">DAOM197198w</strain>
    </source>
</reference>
<sequence length="293" mass="32569">MSLKSQFLTPSVRTLHSSILVDKKLYIFGGFKDRLNDMIESTYNLNPNDRFFYLDVSKPFDTSTLPWTAIPANEKNLPLKFFSSVFSGGVAASYGGTNNDTIYFINNEFDKTLPPVLSFNTKDNSWNSYSQQIISGERPISKNQIRPITDYSGKIYLLAGLSFTTLQGVTRDEGGMFIFDTINSNCVLKDVIDGMSRVEYSATLLPNGTIVYMGGRDPRDSPGKSVADGFRVVHLYNTNDNTWKSQNTFGDSIPNGDNGISSVLGLDGFRIIVFGGDNTDNKMLYVLDTTTFN</sequence>
<evidence type="ECO:0000256" key="1">
    <source>
        <dbReference type="ARBA" id="ARBA00022441"/>
    </source>
</evidence>
<accession>A0A015MM75</accession>
<dbReference type="STRING" id="1432141.A0A015MM75"/>
<evidence type="ECO:0000313" key="3">
    <source>
        <dbReference type="EMBL" id="EXX67933.1"/>
    </source>
</evidence>
<dbReference type="PANTHER" id="PTHR46093:SF18">
    <property type="entry name" value="FIBRONECTIN TYPE-III DOMAIN-CONTAINING PROTEIN"/>
    <property type="match status" value="1"/>
</dbReference>
<dbReference type="HOGENOM" id="CLU_019030_3_0_1"/>
<keyword evidence="1" id="KW-0880">Kelch repeat</keyword>
<dbReference type="OrthoDB" id="432528at2759"/>
<comment type="caution">
    <text evidence="3">The sequence shown here is derived from an EMBL/GenBank/DDBJ whole genome shotgun (WGS) entry which is preliminary data.</text>
</comment>
<keyword evidence="2" id="KW-0677">Repeat</keyword>
<dbReference type="AlphaFoldDB" id="A0A015MM75"/>
<evidence type="ECO:0008006" key="5">
    <source>
        <dbReference type="Google" id="ProtNLM"/>
    </source>
</evidence>
<protein>
    <recommendedName>
        <fullName evidence="5">Galactose oxidase</fullName>
    </recommendedName>
</protein>
<dbReference type="SUPFAM" id="SSF117281">
    <property type="entry name" value="Kelch motif"/>
    <property type="match status" value="1"/>
</dbReference>
<evidence type="ECO:0000256" key="2">
    <source>
        <dbReference type="ARBA" id="ARBA00022737"/>
    </source>
</evidence>
<dbReference type="Gene3D" id="2.120.10.80">
    <property type="entry name" value="Kelch-type beta propeller"/>
    <property type="match status" value="2"/>
</dbReference>
<dbReference type="EMBL" id="JEMT01017478">
    <property type="protein sequence ID" value="EXX67933.1"/>
    <property type="molecule type" value="Genomic_DNA"/>
</dbReference>
<evidence type="ECO:0000313" key="4">
    <source>
        <dbReference type="Proteomes" id="UP000022910"/>
    </source>
</evidence>
<keyword evidence="4" id="KW-1185">Reference proteome</keyword>
<gene>
    <name evidence="3" type="ORF">RirG_109740</name>
</gene>
<dbReference type="PANTHER" id="PTHR46093">
    <property type="entry name" value="ACYL-COA-BINDING DOMAIN-CONTAINING PROTEIN 5"/>
    <property type="match status" value="1"/>
</dbReference>
<organism evidence="3 4">
    <name type="scientific">Rhizophagus irregularis (strain DAOM 197198w)</name>
    <name type="common">Glomus intraradices</name>
    <dbReference type="NCBI Taxonomy" id="1432141"/>
    <lineage>
        <taxon>Eukaryota</taxon>
        <taxon>Fungi</taxon>
        <taxon>Fungi incertae sedis</taxon>
        <taxon>Mucoromycota</taxon>
        <taxon>Glomeromycotina</taxon>
        <taxon>Glomeromycetes</taxon>
        <taxon>Glomerales</taxon>
        <taxon>Glomeraceae</taxon>
        <taxon>Rhizophagus</taxon>
    </lineage>
</organism>